<protein>
    <submittedName>
        <fullName evidence="1 2">FlgJ-like protein</fullName>
    </submittedName>
</protein>
<keyword evidence="3" id="KW-1185">Reference proteome</keyword>
<name>A0A378I7C6_9GAMM</name>
<evidence type="ECO:0000313" key="4">
    <source>
        <dbReference type="Proteomes" id="UP000255066"/>
    </source>
</evidence>
<dbReference type="EMBL" id="UGNW01000001">
    <property type="protein sequence ID" value="STX30742.1"/>
    <property type="molecule type" value="Genomic_DNA"/>
</dbReference>
<evidence type="ECO:0000313" key="2">
    <source>
        <dbReference type="EMBL" id="STX30742.1"/>
    </source>
</evidence>
<reference evidence="1 3" key="1">
    <citation type="submission" date="2015-11" db="EMBL/GenBank/DDBJ databases">
        <title>Genomic analysis of 38 Legionella species identifies large and diverse effector repertoires.</title>
        <authorList>
            <person name="Burstein D."/>
            <person name="Amaro F."/>
            <person name="Zusman T."/>
            <person name="Lifshitz Z."/>
            <person name="Cohen O."/>
            <person name="Gilbert J.A."/>
            <person name="Pupko T."/>
            <person name="Shuman H.A."/>
            <person name="Segal G."/>
        </authorList>
    </citation>
    <scope>NUCLEOTIDE SEQUENCE [LARGE SCALE GENOMIC DNA]</scope>
    <source>
        <strain evidence="1 3">CDC#1407-AL-14</strain>
    </source>
</reference>
<reference evidence="2 4" key="2">
    <citation type="submission" date="2018-06" db="EMBL/GenBank/DDBJ databases">
        <authorList>
            <consortium name="Pathogen Informatics"/>
            <person name="Doyle S."/>
        </authorList>
    </citation>
    <scope>NUCLEOTIDE SEQUENCE [LARGE SCALE GENOMIC DNA]</scope>
    <source>
        <strain evidence="2 4">NCTC12437</strain>
    </source>
</reference>
<accession>A0A378I7C6</accession>
<dbReference type="AlphaFoldDB" id="A0A378I7C6"/>
<proteinExistence type="predicted"/>
<evidence type="ECO:0000313" key="1">
    <source>
        <dbReference type="EMBL" id="KTC73761.1"/>
    </source>
</evidence>
<gene>
    <name evidence="1" type="ORF">Lbir_1023</name>
    <name evidence="2" type="ORF">NCTC12437_00503</name>
</gene>
<dbReference type="RefSeq" id="WP_058523119.1">
    <property type="nucleotide sequence ID" value="NZ_CAAAHV010000026.1"/>
</dbReference>
<sequence>METSRILATAHPQMMELLFSRKDRVQRVFSDVLGLNQIHHLSISLIDTQSRILIISSTPAMEFNLFTRGLWEYDLTYHPDWYQRCEQASWQSLYLPTRYDELYYLRQVRHELPLGTSIAESRNGKYFIFSFGSNNACVQAQSLFRHEKEGLAKIGRYCSSLLEHFFYEL</sequence>
<dbReference type="Proteomes" id="UP000255066">
    <property type="component" value="Unassembled WGS sequence"/>
</dbReference>
<dbReference type="Proteomes" id="UP000054735">
    <property type="component" value="Unassembled WGS sequence"/>
</dbReference>
<dbReference type="EMBL" id="LNXT01000013">
    <property type="protein sequence ID" value="KTC73761.1"/>
    <property type="molecule type" value="Genomic_DNA"/>
</dbReference>
<organism evidence="2 4">
    <name type="scientific">Legionella birminghamensis</name>
    <dbReference type="NCBI Taxonomy" id="28083"/>
    <lineage>
        <taxon>Bacteria</taxon>
        <taxon>Pseudomonadati</taxon>
        <taxon>Pseudomonadota</taxon>
        <taxon>Gammaproteobacteria</taxon>
        <taxon>Legionellales</taxon>
        <taxon>Legionellaceae</taxon>
        <taxon>Legionella</taxon>
    </lineage>
</organism>
<evidence type="ECO:0000313" key="3">
    <source>
        <dbReference type="Proteomes" id="UP000054735"/>
    </source>
</evidence>